<name>A0A9D3MDB8_ANGAN</name>
<dbReference type="Proteomes" id="UP001044222">
    <property type="component" value="Chromosome 8"/>
</dbReference>
<reference evidence="1" key="1">
    <citation type="submission" date="2021-01" db="EMBL/GenBank/DDBJ databases">
        <title>A chromosome-scale assembly of European eel, Anguilla anguilla.</title>
        <authorList>
            <person name="Henkel C."/>
            <person name="Jong-Raadsen S.A."/>
            <person name="Dufour S."/>
            <person name="Weltzien F.-A."/>
            <person name="Palstra A.P."/>
            <person name="Pelster B."/>
            <person name="Spaink H.P."/>
            <person name="Van Den Thillart G.E."/>
            <person name="Jansen H."/>
            <person name="Zahm M."/>
            <person name="Klopp C."/>
            <person name="Cedric C."/>
            <person name="Louis A."/>
            <person name="Berthelot C."/>
            <person name="Parey E."/>
            <person name="Roest Crollius H."/>
            <person name="Montfort J."/>
            <person name="Robinson-Rechavi M."/>
            <person name="Bucao C."/>
            <person name="Bouchez O."/>
            <person name="Gislard M."/>
            <person name="Lluch J."/>
            <person name="Milhes M."/>
            <person name="Lampietro C."/>
            <person name="Lopez Roques C."/>
            <person name="Donnadieu C."/>
            <person name="Braasch I."/>
            <person name="Desvignes T."/>
            <person name="Postlethwait J."/>
            <person name="Bobe J."/>
            <person name="Guiguen Y."/>
            <person name="Dirks R."/>
        </authorList>
    </citation>
    <scope>NUCLEOTIDE SEQUENCE</scope>
    <source>
        <strain evidence="1">Tag_6206</strain>
        <tissue evidence="1">Liver</tissue>
    </source>
</reference>
<dbReference type="AlphaFoldDB" id="A0A9D3MDB8"/>
<organism evidence="1 2">
    <name type="scientific">Anguilla anguilla</name>
    <name type="common">European freshwater eel</name>
    <name type="synonym">Muraena anguilla</name>
    <dbReference type="NCBI Taxonomy" id="7936"/>
    <lineage>
        <taxon>Eukaryota</taxon>
        <taxon>Metazoa</taxon>
        <taxon>Chordata</taxon>
        <taxon>Craniata</taxon>
        <taxon>Vertebrata</taxon>
        <taxon>Euteleostomi</taxon>
        <taxon>Actinopterygii</taxon>
        <taxon>Neopterygii</taxon>
        <taxon>Teleostei</taxon>
        <taxon>Anguilliformes</taxon>
        <taxon>Anguillidae</taxon>
        <taxon>Anguilla</taxon>
    </lineage>
</organism>
<comment type="caution">
    <text evidence="1">The sequence shown here is derived from an EMBL/GenBank/DDBJ whole genome shotgun (WGS) entry which is preliminary data.</text>
</comment>
<accession>A0A9D3MDB8</accession>
<protein>
    <submittedName>
        <fullName evidence="1">Uncharacterized protein</fullName>
    </submittedName>
</protein>
<dbReference type="EMBL" id="JAFIRN010000008">
    <property type="protein sequence ID" value="KAG5843623.1"/>
    <property type="molecule type" value="Genomic_DNA"/>
</dbReference>
<sequence>MFRISSILITPRHHQQKFNYLIPHWLQPTGITFQFEILAILLISVDYTLPNRSEDHAQENDCFI</sequence>
<gene>
    <name evidence="1" type="ORF">ANANG_G00152900</name>
</gene>
<keyword evidence="2" id="KW-1185">Reference proteome</keyword>
<evidence type="ECO:0000313" key="2">
    <source>
        <dbReference type="Proteomes" id="UP001044222"/>
    </source>
</evidence>
<proteinExistence type="predicted"/>
<evidence type="ECO:0000313" key="1">
    <source>
        <dbReference type="EMBL" id="KAG5843623.1"/>
    </source>
</evidence>